<proteinExistence type="predicted"/>
<dbReference type="Proteomes" id="UP001152523">
    <property type="component" value="Unassembled WGS sequence"/>
</dbReference>
<comment type="caution">
    <text evidence="1">The sequence shown here is derived from an EMBL/GenBank/DDBJ whole genome shotgun (WGS) entry which is preliminary data.</text>
</comment>
<evidence type="ECO:0000313" key="2">
    <source>
        <dbReference type="Proteomes" id="UP001152523"/>
    </source>
</evidence>
<evidence type="ECO:0000313" key="1">
    <source>
        <dbReference type="EMBL" id="CAH9106469.1"/>
    </source>
</evidence>
<organism evidence="1 2">
    <name type="scientific">Cuscuta epithymum</name>
    <dbReference type="NCBI Taxonomy" id="186058"/>
    <lineage>
        <taxon>Eukaryota</taxon>
        <taxon>Viridiplantae</taxon>
        <taxon>Streptophyta</taxon>
        <taxon>Embryophyta</taxon>
        <taxon>Tracheophyta</taxon>
        <taxon>Spermatophyta</taxon>
        <taxon>Magnoliopsida</taxon>
        <taxon>eudicotyledons</taxon>
        <taxon>Gunneridae</taxon>
        <taxon>Pentapetalae</taxon>
        <taxon>asterids</taxon>
        <taxon>lamiids</taxon>
        <taxon>Solanales</taxon>
        <taxon>Convolvulaceae</taxon>
        <taxon>Cuscuteae</taxon>
        <taxon>Cuscuta</taxon>
        <taxon>Cuscuta subgen. Cuscuta</taxon>
    </lineage>
</organism>
<dbReference type="AlphaFoldDB" id="A0AAV0DT26"/>
<accession>A0AAV0DT26</accession>
<sequence>MWVSPNRILGEFKGFWILRNCWEFPKHMFDFKGIEMDGIIIREGIGGCLKVVVLESIQVLESVEVETNHKETKGRRELHSNRIGKVRFWVELFPFDFSLQFL</sequence>
<dbReference type="EMBL" id="CAMAPF010000137">
    <property type="protein sequence ID" value="CAH9106469.1"/>
    <property type="molecule type" value="Genomic_DNA"/>
</dbReference>
<name>A0AAV0DT26_9ASTE</name>
<reference evidence="1" key="1">
    <citation type="submission" date="2022-07" db="EMBL/GenBank/DDBJ databases">
        <authorList>
            <person name="Macas J."/>
            <person name="Novak P."/>
            <person name="Neumann P."/>
        </authorList>
    </citation>
    <scope>NUCLEOTIDE SEQUENCE</scope>
</reference>
<protein>
    <submittedName>
        <fullName evidence="1">Uncharacterized protein</fullName>
    </submittedName>
</protein>
<keyword evidence="2" id="KW-1185">Reference proteome</keyword>
<gene>
    <name evidence="1" type="ORF">CEPIT_LOCUS17626</name>
</gene>